<dbReference type="EMBL" id="FQUW01000008">
    <property type="protein sequence ID" value="SHE68861.1"/>
    <property type="molecule type" value="Genomic_DNA"/>
</dbReference>
<evidence type="ECO:0000259" key="1">
    <source>
        <dbReference type="Pfam" id="PF07238"/>
    </source>
</evidence>
<gene>
    <name evidence="3" type="ORF">SAMN02745218_00670</name>
</gene>
<keyword evidence="3" id="KW-0969">Cilium</keyword>
<keyword evidence="3" id="KW-0966">Cell projection</keyword>
<protein>
    <submittedName>
        <fullName evidence="3">C-di-GMP-binding flagellar brake protein YcgR, contains PilZNR and PilZ domains</fullName>
    </submittedName>
</protein>
<dbReference type="GO" id="GO:0035438">
    <property type="term" value="F:cyclic-di-GMP binding"/>
    <property type="evidence" value="ECO:0007669"/>
    <property type="project" value="InterPro"/>
</dbReference>
<dbReference type="Proteomes" id="UP000184196">
    <property type="component" value="Unassembled WGS sequence"/>
</dbReference>
<dbReference type="Gene3D" id="2.40.10.220">
    <property type="entry name" value="predicted glycosyltransferase like domains"/>
    <property type="match status" value="1"/>
</dbReference>
<dbReference type="AlphaFoldDB" id="A0A1M4VIK7"/>
<name>A0A1M4VIK7_9FIRM</name>
<sequence length="215" mass="24632">MFDQLTINQKIEVAREGEGDWYASAVQDISGRELHVLLPRLRGNVLILGPGDRVSVRFFDESASFVFPARCLGRIGKEVPLYRLVPTGECRRVQQRRHVRLKTLLEVHYVRLPEEGGHQAAYKKAYTVDISGGGMLLAVDEPLPPGREVLLMFNLPLQQGARKMELRGRVLRLMEKEKSKYHAALEFVDITTAQQDLIMRYIFQCMARQARLTRK</sequence>
<feature type="domain" description="Type III secretion system flagellar brake protein YcgR PilZN" evidence="2">
    <location>
        <begin position="7"/>
        <end position="84"/>
    </location>
</feature>
<evidence type="ECO:0000313" key="4">
    <source>
        <dbReference type="Proteomes" id="UP000184196"/>
    </source>
</evidence>
<accession>A0A1M4VIK7</accession>
<dbReference type="Pfam" id="PF07238">
    <property type="entry name" value="PilZ"/>
    <property type="match status" value="1"/>
</dbReference>
<organism evidence="3 4">
    <name type="scientific">Desulfofundulus australicus DSM 11792</name>
    <dbReference type="NCBI Taxonomy" id="1121425"/>
    <lineage>
        <taxon>Bacteria</taxon>
        <taxon>Bacillati</taxon>
        <taxon>Bacillota</taxon>
        <taxon>Clostridia</taxon>
        <taxon>Eubacteriales</taxon>
        <taxon>Peptococcaceae</taxon>
        <taxon>Desulfofundulus</taxon>
    </lineage>
</organism>
<keyword evidence="3" id="KW-0282">Flagellum</keyword>
<feature type="domain" description="PilZ" evidence="1">
    <location>
        <begin position="94"/>
        <end position="204"/>
    </location>
</feature>
<dbReference type="InterPro" id="IPR009875">
    <property type="entry name" value="PilZ_domain"/>
</dbReference>
<dbReference type="SUPFAM" id="SSF141371">
    <property type="entry name" value="PilZ domain-like"/>
    <property type="match status" value="1"/>
</dbReference>
<dbReference type="InterPro" id="IPR009926">
    <property type="entry name" value="T3SS_YcgR_PilZN"/>
</dbReference>
<dbReference type="Pfam" id="PF12945">
    <property type="entry name" value="PilZNR"/>
    <property type="match status" value="1"/>
</dbReference>
<reference evidence="4" key="1">
    <citation type="submission" date="2016-11" db="EMBL/GenBank/DDBJ databases">
        <authorList>
            <person name="Varghese N."/>
            <person name="Submissions S."/>
        </authorList>
    </citation>
    <scope>NUCLEOTIDE SEQUENCE [LARGE SCALE GENOMIC DNA]</scope>
    <source>
        <strain evidence="4">DSM 11792</strain>
    </source>
</reference>
<keyword evidence="4" id="KW-1185">Reference proteome</keyword>
<evidence type="ECO:0000259" key="2">
    <source>
        <dbReference type="Pfam" id="PF12945"/>
    </source>
</evidence>
<evidence type="ECO:0000313" key="3">
    <source>
        <dbReference type="EMBL" id="SHE68861.1"/>
    </source>
</evidence>
<proteinExistence type="predicted"/>
<dbReference type="RefSeq" id="WP_073163202.1">
    <property type="nucleotide sequence ID" value="NZ_FQUW01000008.1"/>
</dbReference>